<dbReference type="Proteomes" id="UP001212602">
    <property type="component" value="Unassembled WGS sequence"/>
</dbReference>
<comment type="caution">
    <text evidence="2">The sequence shown here is derived from an EMBL/GenBank/DDBJ whole genome shotgun (WGS) entry which is preliminary data.</text>
</comment>
<feature type="compositionally biased region" description="Low complexity" evidence="1">
    <location>
        <begin position="848"/>
        <end position="864"/>
    </location>
</feature>
<keyword evidence="3" id="KW-1185">Reference proteome</keyword>
<evidence type="ECO:0000256" key="1">
    <source>
        <dbReference type="SAM" id="MobiDB-lite"/>
    </source>
</evidence>
<feature type="region of interest" description="Disordered" evidence="1">
    <location>
        <begin position="794"/>
        <end position="864"/>
    </location>
</feature>
<evidence type="ECO:0000313" key="2">
    <source>
        <dbReference type="EMBL" id="MDA7415195.1"/>
    </source>
</evidence>
<dbReference type="PANTHER" id="PTHR30441">
    <property type="entry name" value="DUF748 DOMAIN-CONTAINING PROTEIN"/>
    <property type="match status" value="1"/>
</dbReference>
<accession>A0AAE3N470</accession>
<dbReference type="InterPro" id="IPR036737">
    <property type="entry name" value="OmpA-like_sf"/>
</dbReference>
<dbReference type="PANTHER" id="PTHR30441:SF8">
    <property type="entry name" value="DUF748 DOMAIN-CONTAINING PROTEIN"/>
    <property type="match status" value="1"/>
</dbReference>
<dbReference type="RefSeq" id="WP_271426456.1">
    <property type="nucleotide sequence ID" value="NZ_JAQIPB010000001.1"/>
</dbReference>
<name>A0AAE3N470_9BURK</name>
<evidence type="ECO:0000313" key="3">
    <source>
        <dbReference type="Proteomes" id="UP001212602"/>
    </source>
</evidence>
<dbReference type="EMBL" id="JAQIPB010000001">
    <property type="protein sequence ID" value="MDA7415195.1"/>
    <property type="molecule type" value="Genomic_DNA"/>
</dbReference>
<dbReference type="Gene3D" id="3.30.1330.60">
    <property type="entry name" value="OmpA-like domain"/>
    <property type="match status" value="1"/>
</dbReference>
<dbReference type="InterPro" id="IPR052894">
    <property type="entry name" value="AsmA-related"/>
</dbReference>
<reference evidence="2" key="1">
    <citation type="submission" date="2023-01" db="EMBL/GenBank/DDBJ databases">
        <title>Xenophilus mangrovi sp. nov., isolated from soil of Mangrove nature reserve.</title>
        <authorList>
            <person name="Xu S."/>
            <person name="Liu Z."/>
            <person name="Xu Y."/>
        </authorList>
    </citation>
    <scope>NUCLEOTIDE SEQUENCE</scope>
    <source>
        <strain evidence="2">YW8</strain>
    </source>
</reference>
<protein>
    <submittedName>
        <fullName evidence="2">DUF748 domain-containing protein</fullName>
    </submittedName>
</protein>
<dbReference type="Pfam" id="PF05359">
    <property type="entry name" value="DUF748"/>
    <property type="match status" value="2"/>
</dbReference>
<dbReference type="InterPro" id="IPR008023">
    <property type="entry name" value="DUF748"/>
</dbReference>
<gene>
    <name evidence="2" type="ORF">PGB34_02350</name>
</gene>
<sequence>MNVAALIRHKWVRRGIVALGTLLGLWLLLWLAVPPIAKSQIQKIASAQLGRAVTLQRVDFKPWSLELALEGLQVAGPTPEAPPLLTVGRLYADAELQSLVRLAPVIDALRIESPVLRLARLDDGAYDIDDLLSRWTRPAEPPPEPTEPAGFAIYNIAVTGGAAHFNDQPVGREHVLRDLNLAVPFISSLKSQREVKVAPHLAFVLNDSPFDSSAFSTPFVDSRKTEARLDFSDFDLAPYLGYLPKSLPVQLRSGVLGARLKLEFEQAQPPVLRVQGEITASKVSARDAQGRELLDFETLRVALADLQPLARRVHLAEVALSQPRAVVARDAQGRLNVVPQGAPAEAAPAVPVTPPTAPTASTPAAAAPAPAAWQAQLDRFVLEGGQIGWRDAAVKAGATVDMKALQLEVQSVKWPMKEPARLKGGFEIDGAPFTLEGEGTDKAATLRAQVTGLPLSVAGAYLADTLAPALAGKLDARIEAQWAAPALKLLASQASIEGLALTQGKTALASVGRFELGDVAVDMQTRDVRIGRLSARSPKLRVERDSEQRWMYERWLVAPQGGAAVKTAAAPAAQPAAAPWKLRIDALSMDDGTVAYVDKAKAQPVDVEVSALKIQAGPIVPDSNTVTSLALSGRLASGRRAEPGRFDYKGKLTLKPLSTEGRLQTQAMPAHAFKAYYADALNVDIRRAYTSFRGNFALAMPPEGLRLKVAGDSAIEDFRANSASLTQAASMDARDEQLLRWKVLSLRGLKVDMAPAQPLKLDVNETTLTDFFARIILEESGRLNLQSLTKKGQEEGEAAAAQRPAAASRREAGGTTVTSNETPRPAARSTRSVSAEEQVGGDEPAPPAAATTAAAPAAASADSGGPAPVINFGPISVVNGRVDFTDLFIKPNYSADLSELTGRVSAFSSQPREGKPVMAELELRGKAQQTAALEISGRINPLAKPLELDITARMNELDLPPLSPYSVRYAGHGIERGKLSMNVNYKVAPDGRLTATNKLVLNQLRFGEEVKGAPNSLPVRLAVALLADRNGVIDVDLPLSGSLNDPQFSIGPLIWKAVLNLITKAVTAPFRLLTGGLGGGSSDSSTVPFAAGSAVLTEQAKKSLDGVVKALKERPELRMTVVGVSSFDKEKEAFRRERLREMALSEKRRAAVRSGQDARQIAPVTDAEYPALVEAVYKRAEITKPRNMVGLARDLPLKEMEALLLASIPVDAQAIRELAVGRGASVRDYLLEQGLPSQRLFLGNVRTDGSGADWQPGAQLQLDAS</sequence>
<organism evidence="2 3">
    <name type="scientific">Xenophilus arseniciresistens</name>
    <dbReference type="NCBI Taxonomy" id="1283306"/>
    <lineage>
        <taxon>Bacteria</taxon>
        <taxon>Pseudomonadati</taxon>
        <taxon>Pseudomonadota</taxon>
        <taxon>Betaproteobacteria</taxon>
        <taxon>Burkholderiales</taxon>
        <taxon>Comamonadaceae</taxon>
        <taxon>Xenophilus</taxon>
    </lineage>
</organism>
<proteinExistence type="predicted"/>
<feature type="region of interest" description="Disordered" evidence="1">
    <location>
        <begin position="344"/>
        <end position="364"/>
    </location>
</feature>
<feature type="compositionally biased region" description="Low complexity" evidence="1">
    <location>
        <begin position="798"/>
        <end position="807"/>
    </location>
</feature>
<dbReference type="GO" id="GO:0005886">
    <property type="term" value="C:plasma membrane"/>
    <property type="evidence" value="ECO:0007669"/>
    <property type="project" value="TreeGrafter"/>
</dbReference>
<dbReference type="AlphaFoldDB" id="A0AAE3N470"/>
<dbReference type="GO" id="GO:0090313">
    <property type="term" value="P:regulation of protein targeting to membrane"/>
    <property type="evidence" value="ECO:0007669"/>
    <property type="project" value="TreeGrafter"/>
</dbReference>
<dbReference type="SUPFAM" id="SSF103088">
    <property type="entry name" value="OmpA-like"/>
    <property type="match status" value="1"/>
</dbReference>